<evidence type="ECO:0000313" key="1">
    <source>
        <dbReference type="EMBL" id="GGR25742.1"/>
    </source>
</evidence>
<name>A0A918FDV3_9ACTN</name>
<dbReference type="AlphaFoldDB" id="A0A918FDV3"/>
<comment type="caution">
    <text evidence="1">The sequence shown here is derived from an EMBL/GenBank/DDBJ whole genome shotgun (WGS) entry which is preliminary data.</text>
</comment>
<reference evidence="1" key="2">
    <citation type="submission" date="2020-09" db="EMBL/GenBank/DDBJ databases">
        <authorList>
            <person name="Sun Q."/>
            <person name="Ohkuma M."/>
        </authorList>
    </citation>
    <scope>NUCLEOTIDE SEQUENCE</scope>
    <source>
        <strain evidence="1">JCM 4346</strain>
    </source>
</reference>
<accession>A0A918FDV3</accession>
<keyword evidence="2" id="KW-1185">Reference proteome</keyword>
<gene>
    <name evidence="1" type="ORF">GCM10010251_47230</name>
</gene>
<organism evidence="1 2">
    <name type="scientific">Streptomyces aurantiogriseus</name>
    <dbReference type="NCBI Taxonomy" id="66870"/>
    <lineage>
        <taxon>Bacteria</taxon>
        <taxon>Bacillati</taxon>
        <taxon>Actinomycetota</taxon>
        <taxon>Actinomycetes</taxon>
        <taxon>Kitasatosporales</taxon>
        <taxon>Streptomycetaceae</taxon>
        <taxon>Streptomyces</taxon>
    </lineage>
</organism>
<dbReference type="EMBL" id="BMSX01000011">
    <property type="protein sequence ID" value="GGR25742.1"/>
    <property type="molecule type" value="Genomic_DNA"/>
</dbReference>
<evidence type="ECO:0000313" key="2">
    <source>
        <dbReference type="Proteomes" id="UP000658320"/>
    </source>
</evidence>
<sequence length="168" mass="18500">MGSTVPPFPRLDFRGWCIVLPERGRRFLLPAENLREPLNADVSERKSGLWVLRTESGLGVLVPDGMDVIRNGTAITGMAVLHQGDTLEFGGRLAVYEEVQRLTLDPDDALTGRHCPHCFTTFTAGTGVVRCPLCGEGYCPDCWEHLVGSRCCSRNCHFSPDSQGTHDQ</sequence>
<proteinExistence type="predicted"/>
<reference evidence="1" key="1">
    <citation type="journal article" date="2014" name="Int. J. Syst. Evol. Microbiol.">
        <title>Complete genome sequence of Corynebacterium casei LMG S-19264T (=DSM 44701T), isolated from a smear-ripened cheese.</title>
        <authorList>
            <consortium name="US DOE Joint Genome Institute (JGI-PGF)"/>
            <person name="Walter F."/>
            <person name="Albersmeier A."/>
            <person name="Kalinowski J."/>
            <person name="Ruckert C."/>
        </authorList>
    </citation>
    <scope>NUCLEOTIDE SEQUENCE</scope>
    <source>
        <strain evidence="1">JCM 4346</strain>
    </source>
</reference>
<protein>
    <submittedName>
        <fullName evidence="1">Uncharacterized protein</fullName>
    </submittedName>
</protein>
<dbReference type="SUPFAM" id="SSF57903">
    <property type="entry name" value="FYVE/PHD zinc finger"/>
    <property type="match status" value="1"/>
</dbReference>
<dbReference type="Proteomes" id="UP000658320">
    <property type="component" value="Unassembled WGS sequence"/>
</dbReference>
<dbReference type="InterPro" id="IPR011011">
    <property type="entry name" value="Znf_FYVE_PHD"/>
</dbReference>